<dbReference type="PANTHER" id="PTHR46044">
    <property type="entry name" value="NITRILASE"/>
    <property type="match status" value="1"/>
</dbReference>
<dbReference type="InterPro" id="IPR000132">
    <property type="entry name" value="Nitrilase/CN_hydratase_CS"/>
</dbReference>
<dbReference type="PANTHER" id="PTHR46044:SF1">
    <property type="entry name" value="CN HYDROLASE DOMAIN-CONTAINING PROTEIN"/>
    <property type="match status" value="1"/>
</dbReference>
<dbReference type="GO" id="GO:0016787">
    <property type="term" value="F:hydrolase activity"/>
    <property type="evidence" value="ECO:0007669"/>
    <property type="project" value="UniProtKB-KW"/>
</dbReference>
<evidence type="ECO:0000313" key="5">
    <source>
        <dbReference type="Proteomes" id="UP001081071"/>
    </source>
</evidence>
<dbReference type="EMBL" id="JAPWIJ010000006">
    <property type="protein sequence ID" value="MCZ4520141.1"/>
    <property type="molecule type" value="Genomic_DNA"/>
</dbReference>
<evidence type="ECO:0000256" key="1">
    <source>
        <dbReference type="ARBA" id="ARBA00008129"/>
    </source>
</evidence>
<feature type="domain" description="CN hydrolase" evidence="3">
    <location>
        <begin position="6"/>
        <end position="279"/>
    </location>
</feature>
<evidence type="ECO:0000259" key="3">
    <source>
        <dbReference type="PROSITE" id="PS50263"/>
    </source>
</evidence>
<dbReference type="InterPro" id="IPR036526">
    <property type="entry name" value="C-N_Hydrolase_sf"/>
</dbReference>
<proteinExistence type="inferred from homology"/>
<accession>A0ABT4MK85</accession>
<dbReference type="PROSITE" id="PS50263">
    <property type="entry name" value="CN_HYDROLASE"/>
    <property type="match status" value="1"/>
</dbReference>
<dbReference type="Gene3D" id="3.60.110.10">
    <property type="entry name" value="Carbon-nitrogen hydrolase"/>
    <property type="match status" value="1"/>
</dbReference>
<dbReference type="RefSeq" id="WP_269606116.1">
    <property type="nucleotide sequence ID" value="NZ_JAPWIJ010000006.1"/>
</dbReference>
<dbReference type="PROSITE" id="PS00920">
    <property type="entry name" value="NITRIL_CHT_1"/>
    <property type="match status" value="1"/>
</dbReference>
<comment type="similarity">
    <text evidence="1">Belongs to the carbon-nitrogen hydrolase superfamily. Nitrilase family.</text>
</comment>
<keyword evidence="4" id="KW-0378">Hydrolase</keyword>
<protein>
    <submittedName>
        <fullName evidence="4">Carbon-nitrogen hydrolase family protein</fullName>
    </submittedName>
</protein>
<gene>
    <name evidence="4" type="ORF">O4220_16645</name>
</gene>
<organism evidence="4 5">
    <name type="scientific">Rhodococcus ruber</name>
    <dbReference type="NCBI Taxonomy" id="1830"/>
    <lineage>
        <taxon>Bacteria</taxon>
        <taxon>Bacillati</taxon>
        <taxon>Actinomycetota</taxon>
        <taxon>Actinomycetes</taxon>
        <taxon>Mycobacteriales</taxon>
        <taxon>Nocardiaceae</taxon>
        <taxon>Rhodococcus</taxon>
    </lineage>
</organism>
<reference evidence="4" key="1">
    <citation type="submission" date="2022-12" db="EMBL/GenBank/DDBJ databases">
        <authorList>
            <person name="Krivoruchko A.V."/>
            <person name="Elkin A."/>
        </authorList>
    </citation>
    <scope>NUCLEOTIDE SEQUENCE</scope>
    <source>
        <strain evidence="4">IEGM 1391</strain>
    </source>
</reference>
<evidence type="ECO:0000256" key="2">
    <source>
        <dbReference type="PROSITE-ProRule" id="PRU10139"/>
    </source>
</evidence>
<keyword evidence="5" id="KW-1185">Reference proteome</keyword>
<comment type="caution">
    <text evidence="4">The sequence shown here is derived from an EMBL/GenBank/DDBJ whole genome shotgun (WGS) entry which is preliminary data.</text>
</comment>
<sequence>MNHHQFRAAAVQAAPIFLDLDASIDKAIGLIEDAARAGAELVAFPETYLPGYPWYIWLDAPAWGFQFTQRYFDNSLEYGTPQAARIAQAAKVNHIMVVMGLSERYKASLYIAQWIIDAEGKTVAMRRKLKPTHVERTVYGEGDGSDLSVYDTDLGRVGALCCWEHLQPLSKYAMYAQNEQVHIGAWPSFSLYTGAAYALGPEVNTAASRIYAVEGGCFVISPCATVSPEMIDIMCTDDAKRAMLTAGGGHARIFAPDGQSMHEPLPHDEEGIVYADIDTGLISIAKAAADPAGHYSRPDVTRLWLDKTPGDRVVSGAQPAANARYDFTEDVAAEVRLEIAEYLTLDEDAARV</sequence>
<dbReference type="PROSITE" id="PS00921">
    <property type="entry name" value="NITRIL_CHT_2"/>
    <property type="match status" value="1"/>
</dbReference>
<dbReference type="SUPFAM" id="SSF56317">
    <property type="entry name" value="Carbon-nitrogen hydrolase"/>
    <property type="match status" value="1"/>
</dbReference>
<name>A0ABT4MK85_9NOCA</name>
<dbReference type="InterPro" id="IPR044149">
    <property type="entry name" value="Nitrilases_CHs"/>
</dbReference>
<feature type="active site" description="Proton acceptor" evidence="2">
    <location>
        <position position="46"/>
    </location>
</feature>
<dbReference type="InterPro" id="IPR003010">
    <property type="entry name" value="C-N_Hydrolase"/>
</dbReference>
<evidence type="ECO:0000313" key="4">
    <source>
        <dbReference type="EMBL" id="MCZ4520141.1"/>
    </source>
</evidence>
<dbReference type="Proteomes" id="UP001081071">
    <property type="component" value="Unassembled WGS sequence"/>
</dbReference>
<dbReference type="Pfam" id="PF00795">
    <property type="entry name" value="CN_hydrolase"/>
    <property type="match status" value="1"/>
</dbReference>
<dbReference type="CDD" id="cd07564">
    <property type="entry name" value="nitrilases_CHs"/>
    <property type="match status" value="1"/>
</dbReference>